<dbReference type="Proteomes" id="UP001642260">
    <property type="component" value="Unassembled WGS sequence"/>
</dbReference>
<dbReference type="EMBL" id="CAKOAT010068600">
    <property type="protein sequence ID" value="CAH8308057.1"/>
    <property type="molecule type" value="Genomic_DNA"/>
</dbReference>
<accession>A0ABC8J0D4</accession>
<comment type="caution">
    <text evidence="1">The sequence shown here is derived from an EMBL/GenBank/DDBJ whole genome shotgun (WGS) entry which is preliminary data.</text>
</comment>
<keyword evidence="2" id="KW-1185">Reference proteome</keyword>
<dbReference type="AlphaFoldDB" id="A0ABC8J0D4"/>
<name>A0ABC8J0D4_ERUVS</name>
<organism evidence="1 2">
    <name type="scientific">Eruca vesicaria subsp. sativa</name>
    <name type="common">Garden rocket</name>
    <name type="synonym">Eruca sativa</name>
    <dbReference type="NCBI Taxonomy" id="29727"/>
    <lineage>
        <taxon>Eukaryota</taxon>
        <taxon>Viridiplantae</taxon>
        <taxon>Streptophyta</taxon>
        <taxon>Embryophyta</taxon>
        <taxon>Tracheophyta</taxon>
        <taxon>Spermatophyta</taxon>
        <taxon>Magnoliopsida</taxon>
        <taxon>eudicotyledons</taxon>
        <taxon>Gunneridae</taxon>
        <taxon>Pentapetalae</taxon>
        <taxon>rosids</taxon>
        <taxon>malvids</taxon>
        <taxon>Brassicales</taxon>
        <taxon>Brassicaceae</taxon>
        <taxon>Brassiceae</taxon>
        <taxon>Eruca</taxon>
    </lineage>
</organism>
<gene>
    <name evidence="1" type="ORF">ERUC_LOCUS5085</name>
</gene>
<protein>
    <submittedName>
        <fullName evidence="1">Uncharacterized protein</fullName>
    </submittedName>
</protein>
<sequence length="147" mass="15825">MQGSNKRAHVDPYQHELDSLKEGEALMGNILASVIVSPEMQSYAKGDNVTLHNKSVEKSLTFPPQDSANVSGYDHVIEALSGMEVKIGVDAEDDLFDEGLKELEAKSKSSMAAGASKVKGSTKVPSSWLSSLTVAYIIIAQVTWREG</sequence>
<reference evidence="1 2" key="1">
    <citation type="submission" date="2022-03" db="EMBL/GenBank/DDBJ databases">
        <authorList>
            <person name="Macdonald S."/>
            <person name="Ahmed S."/>
            <person name="Newling K."/>
        </authorList>
    </citation>
    <scope>NUCLEOTIDE SEQUENCE [LARGE SCALE GENOMIC DNA]</scope>
</reference>
<proteinExistence type="predicted"/>
<evidence type="ECO:0000313" key="2">
    <source>
        <dbReference type="Proteomes" id="UP001642260"/>
    </source>
</evidence>
<evidence type="ECO:0000313" key="1">
    <source>
        <dbReference type="EMBL" id="CAH8308057.1"/>
    </source>
</evidence>